<evidence type="ECO:0000313" key="1">
    <source>
        <dbReference type="EMBL" id="KAG8652106.1"/>
    </source>
</evidence>
<comment type="caution">
    <text evidence="1">The sequence shown here is derived from an EMBL/GenBank/DDBJ whole genome shotgun (WGS) entry which is preliminary data.</text>
</comment>
<proteinExistence type="predicted"/>
<dbReference type="EMBL" id="CM004392">
    <property type="protein sequence ID" value="KAG8652106.1"/>
    <property type="molecule type" value="Genomic_DNA"/>
</dbReference>
<name>A0ACB7HML7_MANES</name>
<protein>
    <submittedName>
        <fullName evidence="1">Uncharacterized protein</fullName>
    </submittedName>
</protein>
<organism evidence="1 2">
    <name type="scientific">Manihot esculenta</name>
    <name type="common">Cassava</name>
    <name type="synonym">Jatropha manihot</name>
    <dbReference type="NCBI Taxonomy" id="3983"/>
    <lineage>
        <taxon>Eukaryota</taxon>
        <taxon>Viridiplantae</taxon>
        <taxon>Streptophyta</taxon>
        <taxon>Embryophyta</taxon>
        <taxon>Tracheophyta</taxon>
        <taxon>Spermatophyta</taxon>
        <taxon>Magnoliopsida</taxon>
        <taxon>eudicotyledons</taxon>
        <taxon>Gunneridae</taxon>
        <taxon>Pentapetalae</taxon>
        <taxon>rosids</taxon>
        <taxon>fabids</taxon>
        <taxon>Malpighiales</taxon>
        <taxon>Euphorbiaceae</taxon>
        <taxon>Crotonoideae</taxon>
        <taxon>Manihoteae</taxon>
        <taxon>Manihot</taxon>
    </lineage>
</organism>
<gene>
    <name evidence="1" type="ORF">MANES_06G051900v8</name>
</gene>
<evidence type="ECO:0000313" key="2">
    <source>
        <dbReference type="Proteomes" id="UP000091857"/>
    </source>
</evidence>
<dbReference type="Proteomes" id="UP000091857">
    <property type="component" value="Chromosome 6"/>
</dbReference>
<reference evidence="2" key="1">
    <citation type="journal article" date="2016" name="Nat. Biotechnol.">
        <title>Sequencing wild and cultivated cassava and related species reveals extensive interspecific hybridization and genetic diversity.</title>
        <authorList>
            <person name="Bredeson J.V."/>
            <person name="Lyons J.B."/>
            <person name="Prochnik S.E."/>
            <person name="Wu G.A."/>
            <person name="Ha C.M."/>
            <person name="Edsinger-Gonzales E."/>
            <person name="Grimwood J."/>
            <person name="Schmutz J."/>
            <person name="Rabbi I.Y."/>
            <person name="Egesi C."/>
            <person name="Nauluvula P."/>
            <person name="Lebot V."/>
            <person name="Ndunguru J."/>
            <person name="Mkamilo G."/>
            <person name="Bart R.S."/>
            <person name="Setter T.L."/>
            <person name="Gleadow R.M."/>
            <person name="Kulakow P."/>
            <person name="Ferguson M.E."/>
            <person name="Rounsley S."/>
            <person name="Rokhsar D.S."/>
        </authorList>
    </citation>
    <scope>NUCLEOTIDE SEQUENCE [LARGE SCALE GENOMIC DNA]</scope>
    <source>
        <strain evidence="2">cv. AM560-2</strain>
    </source>
</reference>
<sequence>MDNPLITTLKFSIPNCMRLENLWEKKKKKKIISMASISASSIFLLIAVLSLSDSATLVEDLANLKPPPDFNTTIKTNCLHNPSLRYCNYSSPADLFEIFKSTIVASHLCNESKNPNCVESFPKIDLRNRPKIVPLYLSYNFFWKFCPLTILSIDLSNNSLKGSFPVEVLSCTQIQALDLSLNALTGDFPVESFTPVSDLTFLNLSYNYFSECKISDSQFFKRFNSSSFLHSGLLPSHRNYKIKAILLLLGFPIFVILIIVCFGWLCLKRPDYLPRFLQRKHRFTPAILKAATNQFSRKNLVAKSEGVSMYRGTLREGTEVRIEIYWDSISQEDRRRFIWECRVLVQLCHKNVVQVFGWCTDRKLRAIVTEWTEGENIEMWLSAVESVPSWKQRLKVLMGVVEGMCYLQEQWPEVGYDLRTKSVILSENLEPLISRFKVGVQNSNSRNIYRFGVFLLEMITNRRPQEEFEMGEADFIEYIRMSYPGNLCNVIDSRMKLSENMFDQAKHGIALGLMCTDQSTSKYPSLNQIFNMITRAYESCQVTATQSHRRNHGDGDKRHKRAVSE</sequence>
<accession>A0ACB7HML7</accession>
<keyword evidence="2" id="KW-1185">Reference proteome</keyword>